<evidence type="ECO:0000256" key="2">
    <source>
        <dbReference type="ARBA" id="ARBA00012587"/>
    </source>
</evidence>
<proteinExistence type="predicted"/>
<comment type="catalytic activity">
    <reaction evidence="1">
        <text>Exolytic cleavage of the (1-&gt;4)-beta-glycosidic linkage between N-acetylmuramic acid (MurNAc) and N-acetylglucosamine (GlcNAc) residues in peptidoglycan, from either the reducing or the non-reducing ends of the peptidoglycan chains, with concomitant formation of a 1,6-anhydrobond in the MurNAc residue.</text>
        <dbReference type="EC" id="4.2.2.n1"/>
    </reaction>
</comment>
<keyword evidence="8" id="KW-1185">Reference proteome</keyword>
<keyword evidence="3" id="KW-0456">Lyase</keyword>
<dbReference type="Gene3D" id="2.40.240.50">
    <property type="entry name" value="Barwin-like endoglucanases"/>
    <property type="match status" value="1"/>
</dbReference>
<dbReference type="GO" id="GO:0009253">
    <property type="term" value="P:peptidoglycan catabolic process"/>
    <property type="evidence" value="ECO:0007669"/>
    <property type="project" value="TreeGrafter"/>
</dbReference>
<evidence type="ECO:0000256" key="3">
    <source>
        <dbReference type="ARBA" id="ARBA00023239"/>
    </source>
</evidence>
<reference evidence="8" key="1">
    <citation type="submission" date="2016-10" db="EMBL/GenBank/DDBJ databases">
        <authorList>
            <person name="Varghese N."/>
            <person name="Submissions S."/>
        </authorList>
    </citation>
    <scope>NUCLEOTIDE SEQUENCE [LARGE SCALE GENOMIC DNA]</scope>
    <source>
        <strain evidence="8">ES.061</strain>
    </source>
</reference>
<dbReference type="PANTHER" id="PTHR30124:SF0">
    <property type="entry name" value="MEMBRANE-BOUND LYTIC MUREIN TRANSGLYCOSYLASE A"/>
    <property type="match status" value="1"/>
</dbReference>
<dbReference type="GO" id="GO:0009254">
    <property type="term" value="P:peptidoglycan turnover"/>
    <property type="evidence" value="ECO:0007669"/>
    <property type="project" value="InterPro"/>
</dbReference>
<organism evidence="7 8">
    <name type="scientific">Nitratireductor aquibiodomus</name>
    <dbReference type="NCBI Taxonomy" id="204799"/>
    <lineage>
        <taxon>Bacteria</taxon>
        <taxon>Pseudomonadati</taxon>
        <taxon>Pseudomonadota</taxon>
        <taxon>Alphaproteobacteria</taxon>
        <taxon>Hyphomicrobiales</taxon>
        <taxon>Phyllobacteriaceae</taxon>
        <taxon>Nitratireductor</taxon>
    </lineage>
</organism>
<feature type="domain" description="Lytic transglycosylase MltA" evidence="6">
    <location>
        <begin position="114"/>
        <end position="271"/>
    </location>
</feature>
<dbReference type="EMBL" id="FNSL01000001">
    <property type="protein sequence ID" value="SEB59827.1"/>
    <property type="molecule type" value="Genomic_DNA"/>
</dbReference>
<dbReference type="RefSeq" id="WP_090328925.1">
    <property type="nucleotide sequence ID" value="NZ_FNSL01000001.1"/>
</dbReference>
<protein>
    <recommendedName>
        <fullName evidence="2">peptidoglycan lytic exotransglycosylase</fullName>
        <ecNumber evidence="2">4.2.2.n1</ecNumber>
    </recommendedName>
    <alternativeName>
        <fullName evidence="5">Murein hydrolase A</fullName>
    </alternativeName>
</protein>
<dbReference type="SMART" id="SM00925">
    <property type="entry name" value="MltA"/>
    <property type="match status" value="1"/>
</dbReference>
<dbReference type="GO" id="GO:0004553">
    <property type="term" value="F:hydrolase activity, hydrolyzing O-glycosyl compounds"/>
    <property type="evidence" value="ECO:0007669"/>
    <property type="project" value="InterPro"/>
</dbReference>
<dbReference type="GO" id="GO:0019867">
    <property type="term" value="C:outer membrane"/>
    <property type="evidence" value="ECO:0007669"/>
    <property type="project" value="InterPro"/>
</dbReference>
<dbReference type="GO" id="GO:0071555">
    <property type="term" value="P:cell wall organization"/>
    <property type="evidence" value="ECO:0007669"/>
    <property type="project" value="UniProtKB-KW"/>
</dbReference>
<evidence type="ECO:0000313" key="8">
    <source>
        <dbReference type="Proteomes" id="UP000199064"/>
    </source>
</evidence>
<dbReference type="CDD" id="cd14668">
    <property type="entry name" value="mlta_B"/>
    <property type="match status" value="1"/>
</dbReference>
<dbReference type="Gene3D" id="2.40.40.10">
    <property type="entry name" value="RlpA-like domain"/>
    <property type="match status" value="1"/>
</dbReference>
<gene>
    <name evidence="7" type="ORF">SAMN05216452_2359</name>
</gene>
<dbReference type="Proteomes" id="UP000199064">
    <property type="component" value="Unassembled WGS sequence"/>
</dbReference>
<evidence type="ECO:0000256" key="1">
    <source>
        <dbReference type="ARBA" id="ARBA00001420"/>
    </source>
</evidence>
<dbReference type="PIRSF" id="PIRSF019422">
    <property type="entry name" value="MltA"/>
    <property type="match status" value="1"/>
</dbReference>
<dbReference type="InterPro" id="IPR005300">
    <property type="entry name" value="MltA_B"/>
</dbReference>
<dbReference type="GO" id="GO:0008933">
    <property type="term" value="F:peptidoglycan lytic transglycosylase activity"/>
    <property type="evidence" value="ECO:0007669"/>
    <property type="project" value="TreeGrafter"/>
</dbReference>
<dbReference type="PANTHER" id="PTHR30124">
    <property type="entry name" value="MEMBRANE-BOUND LYTIC MUREIN TRANSGLYCOSYLASE A"/>
    <property type="match status" value="1"/>
</dbReference>
<sequence>MSGGASCTAAPPAALSPTLERVSFDKIPGWRQDSVLSAFHAFARSAERVEIKPYRSGALGIALSAFAPAHRAARAMPDADERAARAFFENHFIPCRIRAEDGGPGFVTGYYEPEVEASRIRTERFCVPLYKRPDDLVDVDEDNRPPGLDPYFAFARKTDAGLVAYHDRGAIDRGALAGQGLELVWLDNRVDAYFIHVQGAARLRLDDGSAMRVTYAAKSGHPFTGAGRVLIDRGELAPETVTMQSIRAWFSENPGRIDEILWQNRSFIFFRESDAGAPELGPVAAAKVQLAAGRSIAVDRLLHTFGTPFFIDAPELDAVDGQPFRRLMIAQDTGSAITGPARADLFIGSGAAAGEIAGVIRHKADFYALVPRGLLGG</sequence>
<dbReference type="AlphaFoldDB" id="A0A1H4KMX5"/>
<keyword evidence="4" id="KW-0961">Cell wall biogenesis/degradation</keyword>
<dbReference type="InterPro" id="IPR026044">
    <property type="entry name" value="MltA"/>
</dbReference>
<evidence type="ECO:0000313" key="7">
    <source>
        <dbReference type="EMBL" id="SEB59827.1"/>
    </source>
</evidence>
<accession>A0A1H4KMX5</accession>
<dbReference type="CDD" id="cd14485">
    <property type="entry name" value="mltA_like_LT_A"/>
    <property type="match status" value="1"/>
</dbReference>
<dbReference type="Pfam" id="PF03562">
    <property type="entry name" value="MltA"/>
    <property type="match status" value="1"/>
</dbReference>
<name>A0A1H4KMX5_9HYPH</name>
<dbReference type="EC" id="4.2.2.n1" evidence="2"/>
<evidence type="ECO:0000259" key="6">
    <source>
        <dbReference type="SMART" id="SM00925"/>
    </source>
</evidence>
<dbReference type="Pfam" id="PF06725">
    <property type="entry name" value="3D"/>
    <property type="match status" value="1"/>
</dbReference>
<evidence type="ECO:0000256" key="5">
    <source>
        <dbReference type="ARBA" id="ARBA00030918"/>
    </source>
</evidence>
<evidence type="ECO:0000256" key="4">
    <source>
        <dbReference type="ARBA" id="ARBA00023316"/>
    </source>
</evidence>
<dbReference type="InterPro" id="IPR036908">
    <property type="entry name" value="RlpA-like_sf"/>
</dbReference>
<dbReference type="InterPro" id="IPR010611">
    <property type="entry name" value="3D_dom"/>
</dbReference>
<dbReference type="SUPFAM" id="SSF50685">
    <property type="entry name" value="Barwin-like endoglucanases"/>
    <property type="match status" value="1"/>
</dbReference>